<reference evidence="7 8" key="1">
    <citation type="submission" date="2020-07" db="EMBL/GenBank/DDBJ databases">
        <title>Vallitalea guaymasensis genome.</title>
        <authorList>
            <person name="Postec A."/>
        </authorList>
    </citation>
    <scope>NUCLEOTIDE SEQUENCE [LARGE SCALE GENOMIC DNA]</scope>
    <source>
        <strain evidence="7 8">Ra1766G1</strain>
    </source>
</reference>
<dbReference type="PANTHER" id="PTHR46832">
    <property type="entry name" value="5'-METHYLTHIOADENOSINE/S-ADENOSYLHOMOCYSTEINE NUCLEOSIDASE"/>
    <property type="match status" value="1"/>
</dbReference>
<proteinExistence type="predicted"/>
<evidence type="ECO:0000313" key="8">
    <source>
        <dbReference type="Proteomes" id="UP000677305"/>
    </source>
</evidence>
<keyword evidence="8" id="KW-1185">Reference proteome</keyword>
<dbReference type="EMBL" id="CP058561">
    <property type="protein sequence ID" value="QUH29254.1"/>
    <property type="molecule type" value="Genomic_DNA"/>
</dbReference>
<keyword evidence="7" id="KW-0326">Glycosidase</keyword>
<dbReference type="GO" id="GO:0019284">
    <property type="term" value="P:L-methionine salvage from S-adenosylmethionine"/>
    <property type="evidence" value="ECO:0007669"/>
    <property type="project" value="TreeGrafter"/>
</dbReference>
<keyword evidence="5" id="KW-0486">Methionine biosynthesis</keyword>
<evidence type="ECO:0000256" key="2">
    <source>
        <dbReference type="ARBA" id="ARBA00011974"/>
    </source>
</evidence>
<dbReference type="Proteomes" id="UP000677305">
    <property type="component" value="Chromosome"/>
</dbReference>
<dbReference type="RefSeq" id="WP_212693370.1">
    <property type="nucleotide sequence ID" value="NZ_CP058561.1"/>
</dbReference>
<dbReference type="GO" id="GO:0009164">
    <property type="term" value="P:nucleoside catabolic process"/>
    <property type="evidence" value="ECO:0007669"/>
    <property type="project" value="InterPro"/>
</dbReference>
<dbReference type="InterPro" id="IPR000845">
    <property type="entry name" value="Nucleoside_phosphorylase_d"/>
</dbReference>
<dbReference type="GO" id="GO:0008782">
    <property type="term" value="F:adenosylhomocysteine nucleosidase activity"/>
    <property type="evidence" value="ECO:0007669"/>
    <property type="project" value="UniProtKB-EC"/>
</dbReference>
<dbReference type="Gene3D" id="3.40.50.1580">
    <property type="entry name" value="Nucleoside phosphorylase domain"/>
    <property type="match status" value="1"/>
</dbReference>
<dbReference type="GO" id="GO:0008930">
    <property type="term" value="F:methylthioadenosine nucleosidase activity"/>
    <property type="evidence" value="ECO:0007669"/>
    <property type="project" value="InterPro"/>
</dbReference>
<dbReference type="NCBIfam" id="NF004079">
    <property type="entry name" value="PRK05584.1"/>
    <property type="match status" value="1"/>
</dbReference>
<comment type="pathway">
    <text evidence="1">Amino-acid biosynthesis; L-methionine biosynthesis via salvage pathway; S-methyl-5-thio-alpha-D-ribose 1-phosphate from S-methyl-5'-thioadenosine (hydrolase route): step 1/2.</text>
</comment>
<dbReference type="GO" id="GO:0019509">
    <property type="term" value="P:L-methionine salvage from methylthioadenosine"/>
    <property type="evidence" value="ECO:0007669"/>
    <property type="project" value="UniProtKB-UniPathway"/>
</dbReference>
<dbReference type="Pfam" id="PF01048">
    <property type="entry name" value="PNP_UDP_1"/>
    <property type="match status" value="1"/>
</dbReference>
<gene>
    <name evidence="7" type="ORF">HYG85_10080</name>
</gene>
<evidence type="ECO:0000256" key="3">
    <source>
        <dbReference type="ARBA" id="ARBA00022605"/>
    </source>
</evidence>
<protein>
    <recommendedName>
        <fullName evidence="2">adenosylhomocysteine nucleosidase</fullName>
        <ecNumber evidence="2">3.2.2.9</ecNumber>
    </recommendedName>
</protein>
<organism evidence="7 8">
    <name type="scientific">Vallitalea guaymasensis</name>
    <dbReference type="NCBI Taxonomy" id="1185412"/>
    <lineage>
        <taxon>Bacteria</taxon>
        <taxon>Bacillati</taxon>
        <taxon>Bacillota</taxon>
        <taxon>Clostridia</taxon>
        <taxon>Lachnospirales</taxon>
        <taxon>Vallitaleaceae</taxon>
        <taxon>Vallitalea</taxon>
    </lineage>
</organism>
<dbReference type="EC" id="3.2.2.9" evidence="2"/>
<dbReference type="InterPro" id="IPR010049">
    <property type="entry name" value="MTA_SAH_Nsdase"/>
</dbReference>
<dbReference type="PANTHER" id="PTHR46832:SF1">
    <property type="entry name" value="5'-METHYLTHIOADENOSINE_S-ADENOSYLHOMOCYSTEINE NUCLEOSIDASE"/>
    <property type="match status" value="1"/>
</dbReference>
<dbReference type="CDD" id="cd09008">
    <property type="entry name" value="MTAN"/>
    <property type="match status" value="1"/>
</dbReference>
<evidence type="ECO:0000259" key="6">
    <source>
        <dbReference type="Pfam" id="PF01048"/>
    </source>
</evidence>
<evidence type="ECO:0000313" key="7">
    <source>
        <dbReference type="EMBL" id="QUH29254.1"/>
    </source>
</evidence>
<evidence type="ECO:0000256" key="4">
    <source>
        <dbReference type="ARBA" id="ARBA00022801"/>
    </source>
</evidence>
<evidence type="ECO:0000256" key="1">
    <source>
        <dbReference type="ARBA" id="ARBA00004945"/>
    </source>
</evidence>
<dbReference type="AlphaFoldDB" id="A0A8J8MAG3"/>
<dbReference type="GO" id="GO:0005829">
    <property type="term" value="C:cytosol"/>
    <property type="evidence" value="ECO:0007669"/>
    <property type="project" value="TreeGrafter"/>
</dbReference>
<dbReference type="UniPathway" id="UPA00904">
    <property type="reaction ID" value="UER00871"/>
</dbReference>
<name>A0A8J8MAG3_9FIRM</name>
<feature type="domain" description="Nucleoside phosphorylase" evidence="6">
    <location>
        <begin position="4"/>
        <end position="230"/>
    </location>
</feature>
<evidence type="ECO:0000256" key="5">
    <source>
        <dbReference type="ARBA" id="ARBA00023167"/>
    </source>
</evidence>
<accession>A0A8J8MAG3</accession>
<dbReference type="KEGG" id="vgu:HYG85_10080"/>
<dbReference type="NCBIfam" id="TIGR01704">
    <property type="entry name" value="MTA_SAH-Nsdase"/>
    <property type="match status" value="1"/>
</dbReference>
<sequence>MSVVGIIGAMEEEVAALQKKMVIDQVEHCASLEFYIGKIFDKDVVVVRCGIGKVNAAVCTQIMIDKFNVDMIINTGVAGAVSNELNIADIVISSDALQHDMDATGFGYKLGEIPRMDVSCFKADEKLIELASKASKNKITDHNVFVERIVSGDQFVSDMEVKKRLLDNFGGFCTEMEGASIAHVCHLNNVPFVVIRSISDKADNSAETNFAEFTMIAADNSTKIIEGMIEIL</sequence>
<dbReference type="SUPFAM" id="SSF53167">
    <property type="entry name" value="Purine and uridine phosphorylases"/>
    <property type="match status" value="1"/>
</dbReference>
<keyword evidence="4 7" id="KW-0378">Hydrolase</keyword>
<keyword evidence="3" id="KW-0028">Amino-acid biosynthesis</keyword>
<dbReference type="InterPro" id="IPR035994">
    <property type="entry name" value="Nucleoside_phosphorylase_sf"/>
</dbReference>